<evidence type="ECO:0000313" key="5">
    <source>
        <dbReference type="EMBL" id="CAD6263748.1"/>
    </source>
</evidence>
<dbReference type="Gene3D" id="3.50.50.60">
    <property type="entry name" value="FAD/NAD(P)-binding domain"/>
    <property type="match status" value="1"/>
</dbReference>
<evidence type="ECO:0000259" key="4">
    <source>
        <dbReference type="Pfam" id="PF01494"/>
    </source>
</evidence>
<comment type="similarity">
    <text evidence="3">Belongs to the 3-hydroxybenzoate 6-hydroxylase family.</text>
</comment>
<keyword evidence="2" id="KW-0503">Monooxygenase</keyword>
<feature type="domain" description="FAD-binding" evidence="4">
    <location>
        <begin position="18"/>
        <end position="370"/>
    </location>
</feature>
<dbReference type="InterPro" id="IPR002938">
    <property type="entry name" value="FAD-bd"/>
</dbReference>
<dbReference type="InterPro" id="IPR044560">
    <property type="entry name" value="MOase"/>
</dbReference>
<dbReference type="SUPFAM" id="SSF51905">
    <property type="entry name" value="FAD/NAD(P)-binding domain"/>
    <property type="match status" value="1"/>
</dbReference>
<name>A0A811QWI8_9POAL</name>
<keyword evidence="1" id="KW-0560">Oxidoreductase</keyword>
<dbReference type="EMBL" id="CAJGYO010000012">
    <property type="protein sequence ID" value="CAD6263748.1"/>
    <property type="molecule type" value="Genomic_DNA"/>
</dbReference>
<evidence type="ECO:0000313" key="6">
    <source>
        <dbReference type="Proteomes" id="UP000604825"/>
    </source>
</evidence>
<dbReference type="Proteomes" id="UP000604825">
    <property type="component" value="Unassembled WGS sequence"/>
</dbReference>
<dbReference type="PANTHER" id="PTHR45934:SF1">
    <property type="entry name" value="OS04G0423100 PROTEIN"/>
    <property type="match status" value="1"/>
</dbReference>
<dbReference type="PRINTS" id="PR00420">
    <property type="entry name" value="RNGMNOXGNASE"/>
</dbReference>
<dbReference type="AlphaFoldDB" id="A0A811QWI8"/>
<dbReference type="OrthoDB" id="1878542at2759"/>
<dbReference type="Pfam" id="PF01494">
    <property type="entry name" value="FAD_binding_3"/>
    <property type="match status" value="1"/>
</dbReference>
<sequence>MASGGGNAAAAAKDVVDAEVVIVGGGIAGLATALALRRAGAAACGVLVLERHAGLRATGAALTIFPNGWFALRALGVAHKLASRYDAYETSKVTNLETGATQVFRFAGNKNKGEEVRVRAVDRKALLEALAEELPPGTVRFSSKLVSIDTERAAGDSSVTVVLGLDDGTVIRAKVLIGCDGMHSVVARWLGLSEPASSGRSAVRGLSVFPNGHGIKRELRQFLSEGLRAGMVAISDTDVYWFLVNNTVAAEKEAAGDPVKTLREVTDNLAGHMPAEYLDVVRRSDHGNLSWAPLLYRNPVSVLLGAAAARGPVTVAGDAFHPMTPDMAQGGCSALEDAVVLARALSLAATPDEGVAAYVARRRWRAAWLVAGAYLSGWVEQGGTGVRGVRGWMVKAFREWIFYRFVFPRLADTMWFDCGHLTPPPPPTIGKSHHRVKSEPRVSITCRIRIRIQGSRPMIAV</sequence>
<dbReference type="PANTHER" id="PTHR45934">
    <property type="entry name" value="FAD/NAD(P)-BINDING OXIDOREDUCTASE FAMILY PROTEIN"/>
    <property type="match status" value="1"/>
</dbReference>
<organism evidence="5 6">
    <name type="scientific">Miscanthus lutarioriparius</name>
    <dbReference type="NCBI Taxonomy" id="422564"/>
    <lineage>
        <taxon>Eukaryota</taxon>
        <taxon>Viridiplantae</taxon>
        <taxon>Streptophyta</taxon>
        <taxon>Embryophyta</taxon>
        <taxon>Tracheophyta</taxon>
        <taxon>Spermatophyta</taxon>
        <taxon>Magnoliopsida</taxon>
        <taxon>Liliopsida</taxon>
        <taxon>Poales</taxon>
        <taxon>Poaceae</taxon>
        <taxon>PACMAD clade</taxon>
        <taxon>Panicoideae</taxon>
        <taxon>Andropogonodae</taxon>
        <taxon>Andropogoneae</taxon>
        <taxon>Saccharinae</taxon>
        <taxon>Miscanthus</taxon>
    </lineage>
</organism>
<protein>
    <recommendedName>
        <fullName evidence="4">FAD-binding domain-containing protein</fullName>
    </recommendedName>
</protein>
<dbReference type="InterPro" id="IPR036188">
    <property type="entry name" value="FAD/NAD-bd_sf"/>
</dbReference>
<evidence type="ECO:0000256" key="2">
    <source>
        <dbReference type="ARBA" id="ARBA00023033"/>
    </source>
</evidence>
<dbReference type="GO" id="GO:0004497">
    <property type="term" value="F:monooxygenase activity"/>
    <property type="evidence" value="ECO:0007669"/>
    <property type="project" value="UniProtKB-KW"/>
</dbReference>
<evidence type="ECO:0000256" key="3">
    <source>
        <dbReference type="ARBA" id="ARBA00024018"/>
    </source>
</evidence>
<gene>
    <name evidence="5" type="ORF">NCGR_LOCUS47053</name>
</gene>
<proteinExistence type="inferred from homology"/>
<reference evidence="5" key="1">
    <citation type="submission" date="2020-10" db="EMBL/GenBank/DDBJ databases">
        <authorList>
            <person name="Han B."/>
            <person name="Lu T."/>
            <person name="Zhao Q."/>
            <person name="Huang X."/>
            <person name="Zhao Y."/>
        </authorList>
    </citation>
    <scope>NUCLEOTIDE SEQUENCE</scope>
</reference>
<dbReference type="GO" id="GO:0071949">
    <property type="term" value="F:FAD binding"/>
    <property type="evidence" value="ECO:0007669"/>
    <property type="project" value="InterPro"/>
</dbReference>
<keyword evidence="6" id="KW-1185">Reference proteome</keyword>
<evidence type="ECO:0000256" key="1">
    <source>
        <dbReference type="ARBA" id="ARBA00023002"/>
    </source>
</evidence>
<accession>A0A811QWI8</accession>
<comment type="caution">
    <text evidence="5">The sequence shown here is derived from an EMBL/GenBank/DDBJ whole genome shotgun (WGS) entry which is preliminary data.</text>
</comment>